<sequence length="349" mass="40056">MFTDHLIKRNDFLGVYANVKYKNGFQVRNYKRWAEQLKSASGVFIVGADALDGSYSTRHSLRFFRLAQMAHKMQIPVYFSGFSVSLKMTGPAKEALKEVSNFSFLKARDIDSYNRLLTFVSPQHIKQVSDMAFICPYNPDIENTKDFKQYKEWTEQQHLSKRKIIAFCPNSIQAEKLGWDVYIGGIKKLLSEFNRQAEIAILYLYHDVRPLFNGKSDKDISRELFEAEILNDNTRCYFQNGIENGVVLKSYLKYADFTMTGRMHFGISGLAAGKPMFGISYANKFEGMLRLFEIDPTTSLVDYTEMDKGLAVVSKFINDIENQYHSISENIGKVKELSNLNGKDLIDAR</sequence>
<evidence type="ECO:0000313" key="3">
    <source>
        <dbReference type="Proteomes" id="UP000249645"/>
    </source>
</evidence>
<accession>A0A2W5GDS6</accession>
<reference evidence="2 3" key="1">
    <citation type="submission" date="2017-11" db="EMBL/GenBank/DDBJ databases">
        <title>Infants hospitalized years apart are colonized by the same room-sourced microbial strains.</title>
        <authorList>
            <person name="Brooks B."/>
            <person name="Olm M.R."/>
            <person name="Firek B.A."/>
            <person name="Baker R."/>
            <person name="Thomas B.C."/>
            <person name="Morowitz M.J."/>
            <person name="Banfield J.F."/>
        </authorList>
    </citation>
    <scope>NUCLEOTIDE SEQUENCE [LARGE SCALE GENOMIC DNA]</scope>
    <source>
        <strain evidence="2">S2_009_000_R2_76</strain>
    </source>
</reference>
<dbReference type="PANTHER" id="PTHR36836:SF1">
    <property type="entry name" value="COLANIC ACID BIOSYNTHESIS PROTEIN WCAK"/>
    <property type="match status" value="1"/>
</dbReference>
<comment type="caution">
    <text evidence="2">The sequence shown here is derived from an EMBL/GenBank/DDBJ whole genome shotgun (WGS) entry which is preliminary data.</text>
</comment>
<evidence type="ECO:0000259" key="1">
    <source>
        <dbReference type="Pfam" id="PF04230"/>
    </source>
</evidence>
<dbReference type="Proteomes" id="UP000249645">
    <property type="component" value="Unassembled WGS sequence"/>
</dbReference>
<dbReference type="PANTHER" id="PTHR36836">
    <property type="entry name" value="COLANIC ACID BIOSYNTHESIS PROTEIN WCAK"/>
    <property type="match status" value="1"/>
</dbReference>
<proteinExistence type="predicted"/>
<name>A0A2W5GDS6_9SPHI</name>
<dbReference type="InterPro" id="IPR007345">
    <property type="entry name" value="Polysacch_pyruvyl_Trfase"/>
</dbReference>
<evidence type="ECO:0000313" key="2">
    <source>
        <dbReference type="EMBL" id="PZP40289.1"/>
    </source>
</evidence>
<feature type="domain" description="Polysaccharide pyruvyl transferase" evidence="1">
    <location>
        <begin position="22"/>
        <end position="282"/>
    </location>
</feature>
<dbReference type="EMBL" id="QFOI01000616">
    <property type="protein sequence ID" value="PZP40289.1"/>
    <property type="molecule type" value="Genomic_DNA"/>
</dbReference>
<dbReference type="Pfam" id="PF04230">
    <property type="entry name" value="PS_pyruv_trans"/>
    <property type="match status" value="1"/>
</dbReference>
<gene>
    <name evidence="2" type="ORF">DI598_19410</name>
</gene>
<dbReference type="AlphaFoldDB" id="A0A2W5GDS6"/>
<organism evidence="2 3">
    <name type="scientific">Pseudopedobacter saltans</name>
    <dbReference type="NCBI Taxonomy" id="151895"/>
    <lineage>
        <taxon>Bacteria</taxon>
        <taxon>Pseudomonadati</taxon>
        <taxon>Bacteroidota</taxon>
        <taxon>Sphingobacteriia</taxon>
        <taxon>Sphingobacteriales</taxon>
        <taxon>Sphingobacteriaceae</taxon>
        <taxon>Pseudopedobacter</taxon>
    </lineage>
</organism>
<protein>
    <recommendedName>
        <fullName evidence="1">Polysaccharide pyruvyl transferase domain-containing protein</fullName>
    </recommendedName>
</protein>